<gene>
    <name evidence="7" type="ORF">GCM10008938_02870</name>
</gene>
<keyword evidence="5" id="KW-0175">Coiled coil</keyword>
<dbReference type="PROSITE" id="PS50937">
    <property type="entry name" value="HTH_MERR_2"/>
    <property type="match status" value="1"/>
</dbReference>
<dbReference type="InterPro" id="IPR009061">
    <property type="entry name" value="DNA-bd_dom_put_sf"/>
</dbReference>
<sequence length="268" mass="31617">MPEAWLKIGEIASLLGVSTKTLRHYQKLGLIQEPERTEGQYRLYTPAHLDKLRQIRDLQDLGLKLHEIRFVMESLEPELLLKQMLHLKTQELERDIARLQQQKQRAEQMLKQEKPLQHLLEAKVPEFWKASLDQIADRISPEALQREKQLMGKMLSFPALQSPEQLEKDQQYLQEHPEIQELLLDWTGRVDRTEDPQELDLLAQELARSAWLRGLFLHPKGVQDRHGDFVTQALLPPDSKEGWMLERVKHHMLRDLKNSKEQRTHEHS</sequence>
<protein>
    <recommendedName>
        <fullName evidence="6">HTH merR-type domain-containing protein</fullName>
    </recommendedName>
</protein>
<evidence type="ECO:0000256" key="4">
    <source>
        <dbReference type="ARBA" id="ARBA00023163"/>
    </source>
</evidence>
<feature type="coiled-coil region" evidence="5">
    <location>
        <begin position="82"/>
        <end position="112"/>
    </location>
</feature>
<evidence type="ECO:0000256" key="2">
    <source>
        <dbReference type="ARBA" id="ARBA00023015"/>
    </source>
</evidence>
<dbReference type="Gene3D" id="1.10.1660.10">
    <property type="match status" value="1"/>
</dbReference>
<keyword evidence="2" id="KW-0805">Transcription regulation</keyword>
<dbReference type="Proteomes" id="UP000632222">
    <property type="component" value="Unassembled WGS sequence"/>
</dbReference>
<dbReference type="EMBL" id="BMOD01000001">
    <property type="protein sequence ID" value="GGJ20130.1"/>
    <property type="molecule type" value="Genomic_DNA"/>
</dbReference>
<dbReference type="InterPro" id="IPR047057">
    <property type="entry name" value="MerR_fam"/>
</dbReference>
<dbReference type="PROSITE" id="PS00552">
    <property type="entry name" value="HTH_MERR_1"/>
    <property type="match status" value="1"/>
</dbReference>
<keyword evidence="4" id="KW-0804">Transcription</keyword>
<accession>A0ABQ2CTT0</accession>
<organism evidence="7 8">
    <name type="scientific">Deinococcus roseus</name>
    <dbReference type="NCBI Taxonomy" id="392414"/>
    <lineage>
        <taxon>Bacteria</taxon>
        <taxon>Thermotogati</taxon>
        <taxon>Deinococcota</taxon>
        <taxon>Deinococci</taxon>
        <taxon>Deinococcales</taxon>
        <taxon>Deinococcaceae</taxon>
        <taxon>Deinococcus</taxon>
    </lineage>
</organism>
<dbReference type="SMART" id="SM00422">
    <property type="entry name" value="HTH_MERR"/>
    <property type="match status" value="1"/>
</dbReference>
<feature type="domain" description="HTH merR-type" evidence="6">
    <location>
        <begin position="5"/>
        <end position="74"/>
    </location>
</feature>
<keyword evidence="3" id="KW-0238">DNA-binding</keyword>
<comment type="caution">
    <text evidence="7">The sequence shown here is derived from an EMBL/GenBank/DDBJ whole genome shotgun (WGS) entry which is preliminary data.</text>
</comment>
<dbReference type="RefSeq" id="WP_188998711.1">
    <property type="nucleotide sequence ID" value="NZ_BMOD01000001.1"/>
</dbReference>
<name>A0ABQ2CTT0_9DEIO</name>
<keyword evidence="8" id="KW-1185">Reference proteome</keyword>
<proteinExistence type="predicted"/>
<reference evidence="8" key="1">
    <citation type="journal article" date="2019" name="Int. J. Syst. Evol. Microbiol.">
        <title>The Global Catalogue of Microorganisms (GCM) 10K type strain sequencing project: providing services to taxonomists for standard genome sequencing and annotation.</title>
        <authorList>
            <consortium name="The Broad Institute Genomics Platform"/>
            <consortium name="The Broad Institute Genome Sequencing Center for Infectious Disease"/>
            <person name="Wu L."/>
            <person name="Ma J."/>
        </authorList>
    </citation>
    <scope>NUCLEOTIDE SEQUENCE [LARGE SCALE GENOMIC DNA]</scope>
    <source>
        <strain evidence="8">JCM 14370</strain>
    </source>
</reference>
<dbReference type="PANTHER" id="PTHR30204:SF69">
    <property type="entry name" value="MERR-FAMILY TRANSCRIPTIONAL REGULATOR"/>
    <property type="match status" value="1"/>
</dbReference>
<dbReference type="Pfam" id="PF13411">
    <property type="entry name" value="MerR_1"/>
    <property type="match status" value="1"/>
</dbReference>
<evidence type="ECO:0000256" key="3">
    <source>
        <dbReference type="ARBA" id="ARBA00023125"/>
    </source>
</evidence>
<dbReference type="PANTHER" id="PTHR30204">
    <property type="entry name" value="REDOX-CYCLING DRUG-SENSING TRANSCRIPTIONAL ACTIVATOR SOXR"/>
    <property type="match status" value="1"/>
</dbReference>
<dbReference type="InterPro" id="IPR000551">
    <property type="entry name" value="MerR-type_HTH_dom"/>
</dbReference>
<dbReference type="SUPFAM" id="SSF46955">
    <property type="entry name" value="Putative DNA-binding domain"/>
    <property type="match status" value="1"/>
</dbReference>
<keyword evidence="1" id="KW-0678">Repressor</keyword>
<evidence type="ECO:0000256" key="1">
    <source>
        <dbReference type="ARBA" id="ARBA00022491"/>
    </source>
</evidence>
<dbReference type="PRINTS" id="PR00040">
    <property type="entry name" value="HTHMERR"/>
</dbReference>
<evidence type="ECO:0000256" key="5">
    <source>
        <dbReference type="SAM" id="Coils"/>
    </source>
</evidence>
<evidence type="ECO:0000313" key="8">
    <source>
        <dbReference type="Proteomes" id="UP000632222"/>
    </source>
</evidence>
<evidence type="ECO:0000259" key="6">
    <source>
        <dbReference type="PROSITE" id="PS50937"/>
    </source>
</evidence>
<evidence type="ECO:0000313" key="7">
    <source>
        <dbReference type="EMBL" id="GGJ20130.1"/>
    </source>
</evidence>